<evidence type="ECO:0000256" key="3">
    <source>
        <dbReference type="ARBA" id="ARBA00022692"/>
    </source>
</evidence>
<comment type="similarity">
    <text evidence="2">Belongs to the GtrA family.</text>
</comment>
<accession>A0A2S5VVW4</accession>
<evidence type="ECO:0000313" key="9">
    <source>
        <dbReference type="Proteomes" id="UP000239241"/>
    </source>
</evidence>
<feature type="domain" description="GtrA/DPMS transmembrane" evidence="7">
    <location>
        <begin position="11"/>
        <end position="145"/>
    </location>
</feature>
<keyword evidence="4 6" id="KW-1133">Transmembrane helix</keyword>
<evidence type="ECO:0000313" key="8">
    <source>
        <dbReference type="EMBL" id="PPF69576.1"/>
    </source>
</evidence>
<dbReference type="OrthoDB" id="3192123at2"/>
<dbReference type="InterPro" id="IPR051401">
    <property type="entry name" value="GtrA_CellWall_Glycosyl"/>
</dbReference>
<organism evidence="8 9">
    <name type="scientific">Clavibacter michiganensis</name>
    <dbReference type="NCBI Taxonomy" id="28447"/>
    <lineage>
        <taxon>Bacteria</taxon>
        <taxon>Bacillati</taxon>
        <taxon>Actinomycetota</taxon>
        <taxon>Actinomycetes</taxon>
        <taxon>Micrococcales</taxon>
        <taxon>Microbacteriaceae</taxon>
        <taxon>Clavibacter</taxon>
    </lineage>
</organism>
<proteinExistence type="inferred from homology"/>
<dbReference type="RefSeq" id="WP_104289726.1">
    <property type="nucleotide sequence ID" value="NZ_PSTS01000011.1"/>
</dbReference>
<dbReference type="Pfam" id="PF04138">
    <property type="entry name" value="GtrA_DPMS_TM"/>
    <property type="match status" value="1"/>
</dbReference>
<dbReference type="PANTHER" id="PTHR38459">
    <property type="entry name" value="PROPHAGE BACTOPRENOL-LINKED GLUCOSE TRANSLOCASE HOMOLOG"/>
    <property type="match status" value="1"/>
</dbReference>
<dbReference type="AlphaFoldDB" id="A0A2S5VVW4"/>
<evidence type="ECO:0000259" key="7">
    <source>
        <dbReference type="Pfam" id="PF04138"/>
    </source>
</evidence>
<evidence type="ECO:0000256" key="2">
    <source>
        <dbReference type="ARBA" id="ARBA00009399"/>
    </source>
</evidence>
<name>A0A2S5VVW4_9MICO</name>
<dbReference type="PANTHER" id="PTHR38459:SF1">
    <property type="entry name" value="PROPHAGE BACTOPRENOL-LINKED GLUCOSE TRANSLOCASE HOMOLOG"/>
    <property type="match status" value="1"/>
</dbReference>
<evidence type="ECO:0000256" key="6">
    <source>
        <dbReference type="SAM" id="Phobius"/>
    </source>
</evidence>
<keyword evidence="3 6" id="KW-0812">Transmembrane</keyword>
<feature type="transmembrane region" description="Helical" evidence="6">
    <location>
        <begin position="118"/>
        <end position="137"/>
    </location>
</feature>
<dbReference type="InterPro" id="IPR007267">
    <property type="entry name" value="GtrA_DPMS_TM"/>
</dbReference>
<dbReference type="EMBL" id="PSXY01000005">
    <property type="protein sequence ID" value="PPF69576.1"/>
    <property type="molecule type" value="Genomic_DNA"/>
</dbReference>
<evidence type="ECO:0000256" key="1">
    <source>
        <dbReference type="ARBA" id="ARBA00004141"/>
    </source>
</evidence>
<reference evidence="8 9" key="1">
    <citation type="submission" date="2018-02" db="EMBL/GenBank/DDBJ databases">
        <title>Bacteriophage NCPPB3778 and a type I-E CRISPR drive the evolution of the US Biological Select Agent, Rathayibacter toxicus.</title>
        <authorList>
            <person name="Davis E.W.II."/>
            <person name="Tabima J.F."/>
            <person name="Weisberg A.J."/>
            <person name="Lopes L.D."/>
            <person name="Wiseman M.S."/>
            <person name="Wiseman M.S."/>
            <person name="Pupko T."/>
            <person name="Belcher M.S."/>
            <person name="Sechler A.J."/>
            <person name="Tancos M.A."/>
            <person name="Schroeder B.K."/>
            <person name="Murray T.D."/>
            <person name="Luster D.G."/>
            <person name="Schneider W.L."/>
            <person name="Rogers E."/>
            <person name="Andreote F.D."/>
            <person name="Grunwald N.J."/>
            <person name="Putnam M.L."/>
            <person name="Chang J.H."/>
        </authorList>
    </citation>
    <scope>NUCLEOTIDE SEQUENCE [LARGE SCALE GENOMIC DNA]</scope>
    <source>
        <strain evidence="8 9">AY1B3</strain>
    </source>
</reference>
<keyword evidence="5 6" id="KW-0472">Membrane</keyword>
<gene>
    <name evidence="8" type="ORF">C5E16_04470</name>
</gene>
<protein>
    <submittedName>
        <fullName evidence="8">GtrA family protein</fullName>
    </submittedName>
</protein>
<feature type="transmembrane region" description="Helical" evidence="6">
    <location>
        <begin position="39"/>
        <end position="61"/>
    </location>
</feature>
<feature type="transmembrane region" description="Helical" evidence="6">
    <location>
        <begin position="12"/>
        <end position="33"/>
    </location>
</feature>
<evidence type="ECO:0000256" key="5">
    <source>
        <dbReference type="ARBA" id="ARBA00023136"/>
    </source>
</evidence>
<evidence type="ECO:0000256" key="4">
    <source>
        <dbReference type="ARBA" id="ARBA00022989"/>
    </source>
</evidence>
<sequence>MRKLLADQRVRFLVAGLLNTGLDFVLLNCLILLAGFPTLAANIVSVTVGITISYFLNHFFVFRYAKPVSAKRFLEFFAVTGFSSLLLQSGVIWLFERGFDTTFGRSLFMFGTSAEQEFLEINVAKATAVLIGLVWNFTMYKLVVFKQPAAPVEDVRADPAAVDADRTAD</sequence>
<comment type="subcellular location">
    <subcellularLocation>
        <location evidence="1">Membrane</location>
        <topology evidence="1">Multi-pass membrane protein</topology>
    </subcellularLocation>
</comment>
<dbReference type="GO" id="GO:0000271">
    <property type="term" value="P:polysaccharide biosynthetic process"/>
    <property type="evidence" value="ECO:0007669"/>
    <property type="project" value="InterPro"/>
</dbReference>
<comment type="caution">
    <text evidence="8">The sequence shown here is derived from an EMBL/GenBank/DDBJ whole genome shotgun (WGS) entry which is preliminary data.</text>
</comment>
<dbReference type="GO" id="GO:0005886">
    <property type="term" value="C:plasma membrane"/>
    <property type="evidence" value="ECO:0007669"/>
    <property type="project" value="TreeGrafter"/>
</dbReference>
<dbReference type="Proteomes" id="UP000239241">
    <property type="component" value="Unassembled WGS sequence"/>
</dbReference>
<feature type="transmembrane region" description="Helical" evidence="6">
    <location>
        <begin position="73"/>
        <end position="95"/>
    </location>
</feature>